<evidence type="ECO:0000256" key="6">
    <source>
        <dbReference type="ARBA" id="ARBA00022837"/>
    </source>
</evidence>
<keyword evidence="12" id="KW-1185">Reference proteome</keyword>
<sequence>MLRHRHLLLARKLGRRFIYDVGPDATDQLRVVQQEVARHAAGISNLTMFKKPSAGPFPMQRIGGLNARRMDQVGLKRLEPCPAGYSFVDCDLGGGAFARVFLVRNEATQDLQAMKRVDRKKLSKAFQISDEEAELMVEQEFWNMKKTNHPHIIKLFDFFQDERYAYFVMESVNGGTLRQLMERTGPKLSEGYIAELLQQSLYALRYLHYASRIHKDVKLENLMLLAPGGSPHLVLIDLGVAETRQGDAGLMPAGTPQTMAPEVIDCMLGKGTSFDDRCDIFSLGVVAHQLFTGKAPYDVAYKGGKTWGPVDYAATRANMEGDLTKDMSASEGAKDLVRQMLQPEPSSRPTSLDLLDHPWLVHHCERRRLRRLRVEGRNSLGGAALSVEAEEAAGEELLWLERRRICKALVRFAKRTPLQRAVAYHLAAYLPVGDLRRAADSFKRVDQERSGHISYDEVAFALEEVLGIQREDGHLVAAAMDTDASGRLDFQEFSAALAMVSGDREQRLFDRLLEKLGIEGQGDLTIEQVHQAVEQAMRGPVTREVLIDWLSRVAKRQQQELLENPVHVISNNDFRKLFGQRHLPSLKNI</sequence>
<evidence type="ECO:0000256" key="5">
    <source>
        <dbReference type="ARBA" id="ARBA00022777"/>
    </source>
</evidence>
<dbReference type="Proteomes" id="UP001178507">
    <property type="component" value="Unassembled WGS sequence"/>
</dbReference>
<evidence type="ECO:0000256" key="4">
    <source>
        <dbReference type="ARBA" id="ARBA00022741"/>
    </source>
</evidence>
<name>A0AA36ILN7_9DINO</name>
<dbReference type="PROSITE" id="PS00018">
    <property type="entry name" value="EF_HAND_1"/>
    <property type="match status" value="1"/>
</dbReference>
<dbReference type="InterPro" id="IPR002048">
    <property type="entry name" value="EF_hand_dom"/>
</dbReference>
<dbReference type="SMART" id="SM00220">
    <property type="entry name" value="S_TKc"/>
    <property type="match status" value="1"/>
</dbReference>
<comment type="caution">
    <text evidence="11">The sequence shown here is derived from an EMBL/GenBank/DDBJ whole genome shotgun (WGS) entry which is preliminary data.</text>
</comment>
<feature type="domain" description="EF-hand" evidence="10">
    <location>
        <begin position="478"/>
        <end position="503"/>
    </location>
</feature>
<keyword evidence="3" id="KW-0808">Transferase</keyword>
<comment type="similarity">
    <text evidence="8">Belongs to the protein kinase superfamily. Ser/Thr protein kinase family. CDPK subfamily.</text>
</comment>
<reference evidence="11" key="1">
    <citation type="submission" date="2023-08" db="EMBL/GenBank/DDBJ databases">
        <authorList>
            <person name="Chen Y."/>
            <person name="Shah S."/>
            <person name="Dougan E. K."/>
            <person name="Thang M."/>
            <person name="Chan C."/>
        </authorList>
    </citation>
    <scope>NUCLEOTIDE SEQUENCE</scope>
</reference>
<dbReference type="Gene3D" id="1.10.510.10">
    <property type="entry name" value="Transferase(Phosphotransferase) domain 1"/>
    <property type="match status" value="1"/>
</dbReference>
<dbReference type="SUPFAM" id="SSF56112">
    <property type="entry name" value="Protein kinase-like (PK-like)"/>
    <property type="match status" value="1"/>
</dbReference>
<dbReference type="SMART" id="SM00054">
    <property type="entry name" value="EFh"/>
    <property type="match status" value="2"/>
</dbReference>
<dbReference type="SUPFAM" id="SSF47473">
    <property type="entry name" value="EF-hand"/>
    <property type="match status" value="1"/>
</dbReference>
<dbReference type="InterPro" id="IPR018247">
    <property type="entry name" value="EF_Hand_1_Ca_BS"/>
</dbReference>
<dbReference type="PANTHER" id="PTHR24349">
    <property type="entry name" value="SERINE/THREONINE-PROTEIN KINASE"/>
    <property type="match status" value="1"/>
</dbReference>
<dbReference type="AlphaFoldDB" id="A0AA36ILN7"/>
<evidence type="ECO:0000259" key="9">
    <source>
        <dbReference type="PROSITE" id="PS50011"/>
    </source>
</evidence>
<evidence type="ECO:0000256" key="3">
    <source>
        <dbReference type="ARBA" id="ARBA00022679"/>
    </source>
</evidence>
<keyword evidence="2" id="KW-0723">Serine/threonine-protein kinase</keyword>
<dbReference type="InterPro" id="IPR011009">
    <property type="entry name" value="Kinase-like_dom_sf"/>
</dbReference>
<dbReference type="PROSITE" id="PS50222">
    <property type="entry name" value="EF_HAND_2"/>
    <property type="match status" value="2"/>
</dbReference>
<gene>
    <name evidence="11" type="ORF">EVOR1521_LOCUS15592</name>
</gene>
<accession>A0AA36ILN7</accession>
<dbReference type="PROSITE" id="PS50011">
    <property type="entry name" value="PROTEIN_KINASE_DOM"/>
    <property type="match status" value="1"/>
</dbReference>
<evidence type="ECO:0000313" key="11">
    <source>
        <dbReference type="EMBL" id="CAJ1390091.1"/>
    </source>
</evidence>
<keyword evidence="5" id="KW-0418">Kinase</keyword>
<evidence type="ECO:0000256" key="1">
    <source>
        <dbReference type="ARBA" id="ARBA00001946"/>
    </source>
</evidence>
<feature type="domain" description="EF-hand" evidence="10">
    <location>
        <begin position="433"/>
        <end position="468"/>
    </location>
</feature>
<dbReference type="Pfam" id="PF00069">
    <property type="entry name" value="Pkinase"/>
    <property type="match status" value="1"/>
</dbReference>
<dbReference type="Gene3D" id="1.10.238.10">
    <property type="entry name" value="EF-hand"/>
    <property type="match status" value="1"/>
</dbReference>
<dbReference type="GO" id="GO:0005509">
    <property type="term" value="F:calcium ion binding"/>
    <property type="evidence" value="ECO:0007669"/>
    <property type="project" value="InterPro"/>
</dbReference>
<dbReference type="InterPro" id="IPR050205">
    <property type="entry name" value="CDPK_Ser/Thr_kinases"/>
</dbReference>
<evidence type="ECO:0000259" key="10">
    <source>
        <dbReference type="PROSITE" id="PS50222"/>
    </source>
</evidence>
<protein>
    <submittedName>
        <fullName evidence="11">Uncharacterized protein</fullName>
    </submittedName>
</protein>
<keyword evidence="6" id="KW-0106">Calcium</keyword>
<comment type="cofactor">
    <cofactor evidence="1">
        <name>Mg(2+)</name>
        <dbReference type="ChEBI" id="CHEBI:18420"/>
    </cofactor>
</comment>
<evidence type="ECO:0000313" key="12">
    <source>
        <dbReference type="Proteomes" id="UP001178507"/>
    </source>
</evidence>
<keyword evidence="4" id="KW-0547">Nucleotide-binding</keyword>
<dbReference type="EMBL" id="CAUJNA010002001">
    <property type="protein sequence ID" value="CAJ1390091.1"/>
    <property type="molecule type" value="Genomic_DNA"/>
</dbReference>
<organism evidence="11 12">
    <name type="scientific">Effrenium voratum</name>
    <dbReference type="NCBI Taxonomy" id="2562239"/>
    <lineage>
        <taxon>Eukaryota</taxon>
        <taxon>Sar</taxon>
        <taxon>Alveolata</taxon>
        <taxon>Dinophyceae</taxon>
        <taxon>Suessiales</taxon>
        <taxon>Symbiodiniaceae</taxon>
        <taxon>Effrenium</taxon>
    </lineage>
</organism>
<dbReference type="InterPro" id="IPR000719">
    <property type="entry name" value="Prot_kinase_dom"/>
</dbReference>
<dbReference type="InterPro" id="IPR011992">
    <property type="entry name" value="EF-hand-dom_pair"/>
</dbReference>
<evidence type="ECO:0000256" key="8">
    <source>
        <dbReference type="ARBA" id="ARBA00024334"/>
    </source>
</evidence>
<dbReference type="GO" id="GO:0004674">
    <property type="term" value="F:protein serine/threonine kinase activity"/>
    <property type="evidence" value="ECO:0007669"/>
    <property type="project" value="UniProtKB-KW"/>
</dbReference>
<evidence type="ECO:0000256" key="2">
    <source>
        <dbReference type="ARBA" id="ARBA00022527"/>
    </source>
</evidence>
<evidence type="ECO:0000256" key="7">
    <source>
        <dbReference type="ARBA" id="ARBA00022840"/>
    </source>
</evidence>
<keyword evidence="7" id="KW-0067">ATP-binding</keyword>
<dbReference type="GO" id="GO:0005524">
    <property type="term" value="F:ATP binding"/>
    <property type="evidence" value="ECO:0007669"/>
    <property type="project" value="UniProtKB-KW"/>
</dbReference>
<feature type="domain" description="Protein kinase" evidence="9">
    <location>
        <begin position="86"/>
        <end position="360"/>
    </location>
</feature>
<proteinExistence type="inferred from homology"/>